<protein>
    <submittedName>
        <fullName evidence="1">Uncharacterized protein</fullName>
    </submittedName>
</protein>
<accession>A0A2T5ITS4</accession>
<dbReference type="EMBL" id="QAOL01000006">
    <property type="protein sequence ID" value="PTQ87274.1"/>
    <property type="molecule type" value="Genomic_DNA"/>
</dbReference>
<organism evidence="1 2">
    <name type="scientific">Nitrosomonas ureae</name>
    <dbReference type="NCBI Taxonomy" id="44577"/>
    <lineage>
        <taxon>Bacteria</taxon>
        <taxon>Pseudomonadati</taxon>
        <taxon>Pseudomonadota</taxon>
        <taxon>Betaproteobacteria</taxon>
        <taxon>Nitrosomonadales</taxon>
        <taxon>Nitrosomonadaceae</taxon>
        <taxon>Nitrosomonas</taxon>
    </lineage>
</organism>
<name>A0A2T5ITS4_9PROT</name>
<evidence type="ECO:0000313" key="2">
    <source>
        <dbReference type="Proteomes" id="UP000244110"/>
    </source>
</evidence>
<evidence type="ECO:0000313" key="1">
    <source>
        <dbReference type="EMBL" id="PTQ87274.1"/>
    </source>
</evidence>
<comment type="caution">
    <text evidence="1">The sequence shown here is derived from an EMBL/GenBank/DDBJ whole genome shotgun (WGS) entry which is preliminary data.</text>
</comment>
<sequence>MVSCGLARQLKKLSTKLSIEIVDSRRNAPLSKKYQGDSSESFEHFQKIPLAIFGCDFYHSTKQ</sequence>
<dbReference type="Proteomes" id="UP000244110">
    <property type="component" value="Unassembled WGS sequence"/>
</dbReference>
<proteinExistence type="predicted"/>
<reference evidence="1 2" key="1">
    <citation type="submission" date="2018-04" db="EMBL/GenBank/DDBJ databases">
        <title>Active sludge and wastewater microbial communities from Klosterneuburg, Austria.</title>
        <authorList>
            <person name="Wagner M."/>
        </authorList>
    </citation>
    <scope>NUCLEOTIDE SEQUENCE [LARGE SCALE GENOMIC DNA]</scope>
    <source>
        <strain evidence="1 2">Nm4</strain>
    </source>
</reference>
<gene>
    <name evidence="1" type="ORF">C8R28_100634</name>
</gene>
<dbReference type="AlphaFoldDB" id="A0A2T5ITS4"/>